<comment type="caution">
    <text evidence="1">The sequence shown here is derived from an EMBL/GenBank/DDBJ whole genome shotgun (WGS) entry which is preliminary data.</text>
</comment>
<evidence type="ECO:0000313" key="2">
    <source>
        <dbReference type="Proteomes" id="UP000475862"/>
    </source>
</evidence>
<reference evidence="1 2" key="1">
    <citation type="submission" date="2019-08" db="EMBL/GenBank/DDBJ databases">
        <title>The genome of the soybean aphid Biotype 1, its phylome, world population structure and adaptation to the North American continent.</title>
        <authorList>
            <person name="Giordano R."/>
            <person name="Donthu R.K."/>
            <person name="Hernandez A.G."/>
            <person name="Wright C.L."/>
            <person name="Zimin A.V."/>
        </authorList>
    </citation>
    <scope>NUCLEOTIDE SEQUENCE [LARGE SCALE GENOMIC DNA]</scope>
    <source>
        <tissue evidence="1">Whole aphids</tissue>
    </source>
</reference>
<gene>
    <name evidence="1" type="ORF">AGLY_016801</name>
</gene>
<accession>A0A6G0SWZ0</accession>
<sequence length="210" mass="24331">MIWWKTGKARDYALGIIIFDFLHNKKVINITCNNDYEMFEEDMNINLKKCVQLGLQEIAFLGHRNYGSTYNINQGNFKAILQYRSDGDKYLKSLLQKEGRNKYITPKIQNEIISVYSDIILQQIVPNDYSCLTVLADICNNLYGQAYDGVSNMRDHIQGVQAHILAKTQRSATDASLYKKAIDSEFIIDNCIYYKDPVQTYYDYILINAM</sequence>
<name>A0A6G0SWZ0_APHGL</name>
<dbReference type="Proteomes" id="UP000475862">
    <property type="component" value="Unassembled WGS sequence"/>
</dbReference>
<dbReference type="EMBL" id="VYZN01000639">
    <property type="protein sequence ID" value="KAE9522839.1"/>
    <property type="molecule type" value="Genomic_DNA"/>
</dbReference>
<dbReference type="PANTHER" id="PTHR45749">
    <property type="match status" value="1"/>
</dbReference>
<keyword evidence="2" id="KW-1185">Reference proteome</keyword>
<protein>
    <submittedName>
        <fullName evidence="1">Uncharacterized protein</fullName>
    </submittedName>
</protein>
<dbReference type="PANTHER" id="PTHR45749:SF21">
    <property type="entry name" value="DUF4371 DOMAIN-CONTAINING PROTEIN"/>
    <property type="match status" value="1"/>
</dbReference>
<evidence type="ECO:0000313" key="1">
    <source>
        <dbReference type="EMBL" id="KAE9522839.1"/>
    </source>
</evidence>
<dbReference type="OrthoDB" id="6627486at2759"/>
<proteinExistence type="predicted"/>
<organism evidence="1 2">
    <name type="scientific">Aphis glycines</name>
    <name type="common">Soybean aphid</name>
    <dbReference type="NCBI Taxonomy" id="307491"/>
    <lineage>
        <taxon>Eukaryota</taxon>
        <taxon>Metazoa</taxon>
        <taxon>Ecdysozoa</taxon>
        <taxon>Arthropoda</taxon>
        <taxon>Hexapoda</taxon>
        <taxon>Insecta</taxon>
        <taxon>Pterygota</taxon>
        <taxon>Neoptera</taxon>
        <taxon>Paraneoptera</taxon>
        <taxon>Hemiptera</taxon>
        <taxon>Sternorrhyncha</taxon>
        <taxon>Aphidomorpha</taxon>
        <taxon>Aphidoidea</taxon>
        <taxon>Aphididae</taxon>
        <taxon>Aphidini</taxon>
        <taxon>Aphis</taxon>
        <taxon>Aphis</taxon>
    </lineage>
</organism>
<dbReference type="AlphaFoldDB" id="A0A6G0SWZ0"/>